<dbReference type="PIRSF" id="PIRSF029477">
    <property type="entry name" value="UCP029477"/>
    <property type="match status" value="1"/>
</dbReference>
<reference evidence="2 3" key="1">
    <citation type="journal article" date="2023" name="Int. J. Syst. Evol. Microbiol.">
        <title>Methylocystis iwaonis sp. nov., a type II methane-oxidizing bacterium from surface soil of a rice paddy field in Japan, and emended description of the genus Methylocystis (ex Whittenbury et al. 1970) Bowman et al. 1993.</title>
        <authorList>
            <person name="Kaise H."/>
            <person name="Sawadogo J.B."/>
            <person name="Alam M.S."/>
            <person name="Ueno C."/>
            <person name="Dianou D."/>
            <person name="Shinjo R."/>
            <person name="Asakawa S."/>
        </authorList>
    </citation>
    <scope>NUCLEOTIDE SEQUENCE [LARGE SCALE GENOMIC DNA]</scope>
    <source>
        <strain evidence="2 3">SS37A-Re</strain>
    </source>
</reference>
<dbReference type="NCBIfam" id="TIGR02284">
    <property type="entry name" value="PA2169 family four-helix-bundle protein"/>
    <property type="match status" value="1"/>
</dbReference>
<protein>
    <submittedName>
        <fullName evidence="2">Chemotaxis protein</fullName>
    </submittedName>
</protein>
<dbReference type="InterPro" id="IPR011971">
    <property type="entry name" value="CHP02284"/>
</dbReference>
<dbReference type="InterPro" id="IPR012347">
    <property type="entry name" value="Ferritin-like"/>
</dbReference>
<dbReference type="Pfam" id="PF09537">
    <property type="entry name" value="DUF2383"/>
    <property type="match status" value="1"/>
</dbReference>
<sequence>MENKEVIQTLNNLVEISRDGEKGFLTAAEQARDPQLKTVFQSAAQRCATGARELESEIAQLGGTPAQSSSITGALHRLWTNLKSFVTARSDKAILEEVERGEDVAKSAYEIAVAKPLPPRVHAIIDRQYRGVRENHDRVRDLRDRAA</sequence>
<dbReference type="InterPro" id="IPR009078">
    <property type="entry name" value="Ferritin-like_SF"/>
</dbReference>
<organism evidence="2 3">
    <name type="scientific">Methylocystis iwaonis</name>
    <dbReference type="NCBI Taxonomy" id="2885079"/>
    <lineage>
        <taxon>Bacteria</taxon>
        <taxon>Pseudomonadati</taxon>
        <taxon>Pseudomonadota</taxon>
        <taxon>Alphaproteobacteria</taxon>
        <taxon>Hyphomicrobiales</taxon>
        <taxon>Methylocystaceae</taxon>
        <taxon>Methylocystis</taxon>
    </lineage>
</organism>
<proteinExistence type="predicted"/>
<evidence type="ECO:0000313" key="2">
    <source>
        <dbReference type="EMBL" id="BDV34291.1"/>
    </source>
</evidence>
<feature type="domain" description="DUF2383" evidence="1">
    <location>
        <begin position="5"/>
        <end position="114"/>
    </location>
</feature>
<evidence type="ECO:0000259" key="1">
    <source>
        <dbReference type="Pfam" id="PF09537"/>
    </source>
</evidence>
<dbReference type="Gene3D" id="1.20.1260.10">
    <property type="match status" value="1"/>
</dbReference>
<gene>
    <name evidence="2" type="ORF">SS37A_18200</name>
</gene>
<accession>A0ABM8E8Y0</accession>
<dbReference type="InterPro" id="IPR019052">
    <property type="entry name" value="DUF2383"/>
</dbReference>
<name>A0ABM8E8Y0_9HYPH</name>
<dbReference type="EMBL" id="AP027142">
    <property type="protein sequence ID" value="BDV34291.1"/>
    <property type="molecule type" value="Genomic_DNA"/>
</dbReference>
<evidence type="ECO:0000313" key="3">
    <source>
        <dbReference type="Proteomes" id="UP001317629"/>
    </source>
</evidence>
<dbReference type="RefSeq" id="WP_202071572.1">
    <property type="nucleotide sequence ID" value="NZ_AP027142.1"/>
</dbReference>
<dbReference type="Proteomes" id="UP001317629">
    <property type="component" value="Chromosome"/>
</dbReference>
<keyword evidence="3" id="KW-1185">Reference proteome</keyword>
<dbReference type="SUPFAM" id="SSF47240">
    <property type="entry name" value="Ferritin-like"/>
    <property type="match status" value="1"/>
</dbReference>
<dbReference type="InterPro" id="IPR016920">
    <property type="entry name" value="UCP029477"/>
</dbReference>